<evidence type="ECO:0000313" key="1">
    <source>
        <dbReference type="EMBL" id="KAF7634904.1"/>
    </source>
</evidence>
<comment type="caution">
    <text evidence="1">The sequence shown here is derived from an EMBL/GenBank/DDBJ whole genome shotgun (WGS) entry which is preliminary data.</text>
</comment>
<reference evidence="1" key="1">
    <citation type="journal article" date="2020" name="Ecol. Evol.">
        <title>Genome structure and content of the rice root-knot nematode (Meloidogyne graminicola).</title>
        <authorList>
            <person name="Phan N.T."/>
            <person name="Danchin E.G.J."/>
            <person name="Klopp C."/>
            <person name="Perfus-Barbeoch L."/>
            <person name="Kozlowski D.K."/>
            <person name="Koutsovoulos G.D."/>
            <person name="Lopez-Roques C."/>
            <person name="Bouchez O."/>
            <person name="Zahm M."/>
            <person name="Besnard G."/>
            <person name="Bellafiore S."/>
        </authorList>
    </citation>
    <scope>NUCLEOTIDE SEQUENCE</scope>
    <source>
        <strain evidence="1">VN-18</strain>
    </source>
</reference>
<sequence>MDTNGIVKDTTALIEDTTSCEHEVKSIDEVTIDIVVVDSVEDEKKVEDDSSSVTELAIVSADISCSITTLIPPRLRQEHRLRNRWTFWFLNAERELDWLERLKQTF</sequence>
<keyword evidence="2" id="KW-1185">Reference proteome</keyword>
<accession>A0A8S9ZNA8</accession>
<proteinExistence type="predicted"/>
<gene>
    <name evidence="1" type="ORF">Mgra_00005646</name>
</gene>
<evidence type="ECO:0000313" key="2">
    <source>
        <dbReference type="Proteomes" id="UP000605970"/>
    </source>
</evidence>
<dbReference type="AlphaFoldDB" id="A0A8S9ZNA8"/>
<protein>
    <submittedName>
        <fullName evidence="1">Uncharacterized protein</fullName>
    </submittedName>
</protein>
<organism evidence="1 2">
    <name type="scientific">Meloidogyne graminicola</name>
    <dbReference type="NCBI Taxonomy" id="189291"/>
    <lineage>
        <taxon>Eukaryota</taxon>
        <taxon>Metazoa</taxon>
        <taxon>Ecdysozoa</taxon>
        <taxon>Nematoda</taxon>
        <taxon>Chromadorea</taxon>
        <taxon>Rhabditida</taxon>
        <taxon>Tylenchina</taxon>
        <taxon>Tylenchomorpha</taxon>
        <taxon>Tylenchoidea</taxon>
        <taxon>Meloidogynidae</taxon>
        <taxon>Meloidogyninae</taxon>
        <taxon>Meloidogyne</taxon>
    </lineage>
</organism>
<dbReference type="EMBL" id="JABEBT010000049">
    <property type="protein sequence ID" value="KAF7634904.1"/>
    <property type="molecule type" value="Genomic_DNA"/>
</dbReference>
<name>A0A8S9ZNA8_9BILA</name>
<dbReference type="OrthoDB" id="590761at2759"/>
<dbReference type="Proteomes" id="UP000605970">
    <property type="component" value="Unassembled WGS sequence"/>
</dbReference>